<evidence type="ECO:0000256" key="3">
    <source>
        <dbReference type="ARBA" id="ARBA00022475"/>
    </source>
</evidence>
<evidence type="ECO:0000313" key="9">
    <source>
        <dbReference type="EMBL" id="GAA0675283.1"/>
    </source>
</evidence>
<keyword evidence="2 7" id="KW-0813">Transport</keyword>
<keyword evidence="6 7" id="KW-0472">Membrane</keyword>
<accession>A0AAV3TAK5</accession>
<dbReference type="SUPFAM" id="SSF161098">
    <property type="entry name" value="MetI-like"/>
    <property type="match status" value="1"/>
</dbReference>
<feature type="transmembrane region" description="Helical" evidence="7">
    <location>
        <begin position="137"/>
        <end position="160"/>
    </location>
</feature>
<feature type="transmembrane region" description="Helical" evidence="7">
    <location>
        <begin position="284"/>
        <end position="310"/>
    </location>
</feature>
<evidence type="ECO:0000256" key="4">
    <source>
        <dbReference type="ARBA" id="ARBA00022692"/>
    </source>
</evidence>
<keyword evidence="10" id="KW-1185">Reference proteome</keyword>
<gene>
    <name evidence="9" type="ORF">GCM10009020_23640</name>
</gene>
<dbReference type="Pfam" id="PF00528">
    <property type="entry name" value="BPD_transp_1"/>
    <property type="match status" value="1"/>
</dbReference>
<name>A0AAV3TAK5_9EURY</name>
<feature type="transmembrane region" description="Helical" evidence="7">
    <location>
        <begin position="180"/>
        <end position="200"/>
    </location>
</feature>
<proteinExistence type="inferred from homology"/>
<evidence type="ECO:0000256" key="7">
    <source>
        <dbReference type="RuleBase" id="RU363032"/>
    </source>
</evidence>
<feature type="transmembrane region" description="Helical" evidence="7">
    <location>
        <begin position="12"/>
        <end position="32"/>
    </location>
</feature>
<dbReference type="InterPro" id="IPR045621">
    <property type="entry name" value="BPD_transp_1_N"/>
</dbReference>
<evidence type="ECO:0000313" key="10">
    <source>
        <dbReference type="Proteomes" id="UP001500420"/>
    </source>
</evidence>
<comment type="caution">
    <text evidence="9">The sequence shown here is derived from an EMBL/GenBank/DDBJ whole genome shotgun (WGS) entry which is preliminary data.</text>
</comment>
<dbReference type="GO" id="GO:0005886">
    <property type="term" value="C:plasma membrane"/>
    <property type="evidence" value="ECO:0007669"/>
    <property type="project" value="UniProtKB-SubCell"/>
</dbReference>
<keyword evidence="3" id="KW-1003">Cell membrane</keyword>
<dbReference type="GO" id="GO:0055085">
    <property type="term" value="P:transmembrane transport"/>
    <property type="evidence" value="ECO:0007669"/>
    <property type="project" value="InterPro"/>
</dbReference>
<keyword evidence="4 7" id="KW-0812">Transmembrane</keyword>
<keyword evidence="5 7" id="KW-1133">Transmembrane helix</keyword>
<dbReference type="Gene3D" id="1.10.3720.10">
    <property type="entry name" value="MetI-like"/>
    <property type="match status" value="1"/>
</dbReference>
<dbReference type="Proteomes" id="UP001500420">
    <property type="component" value="Unassembled WGS sequence"/>
</dbReference>
<dbReference type="Pfam" id="PF19300">
    <property type="entry name" value="BPD_transp_1_N"/>
    <property type="match status" value="1"/>
</dbReference>
<dbReference type="CDD" id="cd06261">
    <property type="entry name" value="TM_PBP2"/>
    <property type="match status" value="1"/>
</dbReference>
<comment type="similarity">
    <text evidence="7">Belongs to the binding-protein-dependent transport system permease family.</text>
</comment>
<dbReference type="RefSeq" id="WP_343774229.1">
    <property type="nucleotide sequence ID" value="NZ_BAAADV010000004.1"/>
</dbReference>
<organism evidence="9 10">
    <name type="scientific">Natronoarchaeum mannanilyticum</name>
    <dbReference type="NCBI Taxonomy" id="926360"/>
    <lineage>
        <taxon>Archaea</taxon>
        <taxon>Methanobacteriati</taxon>
        <taxon>Methanobacteriota</taxon>
        <taxon>Stenosarchaea group</taxon>
        <taxon>Halobacteria</taxon>
        <taxon>Halobacteriales</taxon>
        <taxon>Natronoarchaeaceae</taxon>
    </lineage>
</organism>
<evidence type="ECO:0000256" key="1">
    <source>
        <dbReference type="ARBA" id="ARBA00004651"/>
    </source>
</evidence>
<dbReference type="InterPro" id="IPR035906">
    <property type="entry name" value="MetI-like_sf"/>
</dbReference>
<evidence type="ECO:0000256" key="2">
    <source>
        <dbReference type="ARBA" id="ARBA00022448"/>
    </source>
</evidence>
<dbReference type="EMBL" id="BAAADV010000004">
    <property type="protein sequence ID" value="GAA0675283.1"/>
    <property type="molecule type" value="Genomic_DNA"/>
</dbReference>
<feature type="transmembrane region" description="Helical" evidence="7">
    <location>
        <begin position="240"/>
        <end position="264"/>
    </location>
</feature>
<dbReference type="InterPro" id="IPR000515">
    <property type="entry name" value="MetI-like"/>
</dbReference>
<dbReference type="PANTHER" id="PTHR43163">
    <property type="entry name" value="DIPEPTIDE TRANSPORT SYSTEM PERMEASE PROTEIN DPPB-RELATED"/>
    <property type="match status" value="1"/>
</dbReference>
<feature type="transmembrane region" description="Helical" evidence="7">
    <location>
        <begin position="102"/>
        <end position="125"/>
    </location>
</feature>
<reference evidence="9 10" key="1">
    <citation type="journal article" date="2019" name="Int. J. Syst. Evol. Microbiol.">
        <title>The Global Catalogue of Microorganisms (GCM) 10K type strain sequencing project: providing services to taxonomists for standard genome sequencing and annotation.</title>
        <authorList>
            <consortium name="The Broad Institute Genomics Platform"/>
            <consortium name="The Broad Institute Genome Sequencing Center for Infectious Disease"/>
            <person name="Wu L."/>
            <person name="Ma J."/>
        </authorList>
    </citation>
    <scope>NUCLEOTIDE SEQUENCE [LARGE SCALE GENOMIC DNA]</scope>
    <source>
        <strain evidence="9 10">JCM 16328</strain>
    </source>
</reference>
<feature type="domain" description="ABC transmembrane type-1" evidence="8">
    <location>
        <begin position="98"/>
        <end position="303"/>
    </location>
</feature>
<sequence length="316" mass="35304">MSLRRYVAKRLLVTIPVLLIVTLVTFMMSHLLPGDPVSYMTQFSEIDDETVQQLRAQYNLNEPIWKQYVLWLGDAIQLEFGESIISERNVTEEILSRLPYTVLLGVMSLGIALAISIPTGIIAAYRKDELADEISRVFALLGVSLPNFWLGLILILIFSVRLDLFPVLPPTSYPLLSYNMIMFTLLPAVTIGTASSALLMRLMRSSMVEELNKDYVTMARAKGLPERTVVIKHVVRNSMIAVVTVAALQIAFIVNGAVVIEQVFSYPGIGRLLLNAVSQRDFPIIQATVLMIGVTIVFANLVADIAYAWLDPRIRY</sequence>
<evidence type="ECO:0000256" key="6">
    <source>
        <dbReference type="ARBA" id="ARBA00023136"/>
    </source>
</evidence>
<evidence type="ECO:0000256" key="5">
    <source>
        <dbReference type="ARBA" id="ARBA00022989"/>
    </source>
</evidence>
<dbReference type="AlphaFoldDB" id="A0AAV3TAK5"/>
<dbReference type="PANTHER" id="PTHR43163:SF6">
    <property type="entry name" value="DIPEPTIDE TRANSPORT SYSTEM PERMEASE PROTEIN DPPB-RELATED"/>
    <property type="match status" value="1"/>
</dbReference>
<comment type="subcellular location">
    <subcellularLocation>
        <location evidence="1 7">Cell membrane</location>
        <topology evidence="1 7">Multi-pass membrane protein</topology>
    </subcellularLocation>
</comment>
<evidence type="ECO:0000259" key="8">
    <source>
        <dbReference type="PROSITE" id="PS50928"/>
    </source>
</evidence>
<protein>
    <submittedName>
        <fullName evidence="9">ABC transporter permease</fullName>
    </submittedName>
</protein>
<dbReference type="PROSITE" id="PS50928">
    <property type="entry name" value="ABC_TM1"/>
    <property type="match status" value="1"/>
</dbReference>